<reference evidence="4 5" key="1">
    <citation type="submission" date="2016-08" db="EMBL/GenBank/DDBJ databases">
        <title>Draft genome of the agarase producing Sphingomonas sp. MCT13.</title>
        <authorList>
            <person name="D'Andrea M.M."/>
            <person name="Rossolini G.M."/>
            <person name="Thaller M.C."/>
        </authorList>
    </citation>
    <scope>NUCLEOTIDE SEQUENCE [LARGE SCALE GENOMIC DNA]</scope>
    <source>
        <strain evidence="4 5">MCT13</strain>
    </source>
</reference>
<accession>A0A1E3LVD2</accession>
<keyword evidence="2" id="KW-0472">Membrane</keyword>
<comment type="caution">
    <text evidence="4">The sequence shown here is derived from an EMBL/GenBank/DDBJ whole genome shotgun (WGS) entry which is preliminary data.</text>
</comment>
<feature type="transmembrane region" description="Helical" evidence="2">
    <location>
        <begin position="55"/>
        <end position="76"/>
    </location>
</feature>
<dbReference type="InterPro" id="IPR050882">
    <property type="entry name" value="Prepilin_peptidase/N-MTase"/>
</dbReference>
<organism evidence="4 5">
    <name type="scientific">Sphingomonas turrisvirgatae</name>
    <dbReference type="NCBI Taxonomy" id="1888892"/>
    <lineage>
        <taxon>Bacteria</taxon>
        <taxon>Pseudomonadati</taxon>
        <taxon>Pseudomonadota</taxon>
        <taxon>Alphaproteobacteria</taxon>
        <taxon>Sphingomonadales</taxon>
        <taxon>Sphingomonadaceae</taxon>
        <taxon>Sphingomonas</taxon>
    </lineage>
</organism>
<proteinExistence type="inferred from homology"/>
<dbReference type="PANTHER" id="PTHR30487:SF0">
    <property type="entry name" value="PREPILIN LEADER PEPTIDASE_N-METHYLTRANSFERASE-RELATED"/>
    <property type="match status" value="1"/>
</dbReference>
<sequence>MDMIEIVAAAMLLLLLVPITVVDLRVRRIPNSLNVMLATTGIGFRMLTAPNWQSLAWALAAPIAIIALFLALIGVMKLLRRRGTLGLGDVKFLAAASLWVGFVGTTLVFVCASLLALLFTLARTPWRKLDLKAAIPFGPFLAVSLALIFVTGASF</sequence>
<dbReference type="GO" id="GO:0006465">
    <property type="term" value="P:signal peptide processing"/>
    <property type="evidence" value="ECO:0007669"/>
    <property type="project" value="TreeGrafter"/>
</dbReference>
<comment type="similarity">
    <text evidence="1">Belongs to the peptidase A24 family.</text>
</comment>
<name>A0A1E3LVD2_9SPHN</name>
<feature type="transmembrane region" description="Helical" evidence="2">
    <location>
        <begin position="6"/>
        <end position="26"/>
    </location>
</feature>
<dbReference type="PANTHER" id="PTHR30487">
    <property type="entry name" value="TYPE 4 PREPILIN-LIKE PROTEINS LEADER PEPTIDE-PROCESSING ENZYME"/>
    <property type="match status" value="1"/>
</dbReference>
<dbReference type="Pfam" id="PF01478">
    <property type="entry name" value="Peptidase_A24"/>
    <property type="match status" value="1"/>
</dbReference>
<protein>
    <recommendedName>
        <fullName evidence="3">Prepilin type IV endopeptidase peptidase domain-containing protein</fullName>
    </recommendedName>
</protein>
<dbReference type="GO" id="GO:0005886">
    <property type="term" value="C:plasma membrane"/>
    <property type="evidence" value="ECO:0007669"/>
    <property type="project" value="TreeGrafter"/>
</dbReference>
<dbReference type="Gene3D" id="1.20.120.1220">
    <property type="match status" value="1"/>
</dbReference>
<dbReference type="Proteomes" id="UP000094487">
    <property type="component" value="Unassembled WGS sequence"/>
</dbReference>
<dbReference type="EMBL" id="MDDS01000024">
    <property type="protein sequence ID" value="ODP37706.1"/>
    <property type="molecule type" value="Genomic_DNA"/>
</dbReference>
<evidence type="ECO:0000256" key="1">
    <source>
        <dbReference type="ARBA" id="ARBA00005801"/>
    </source>
</evidence>
<evidence type="ECO:0000259" key="3">
    <source>
        <dbReference type="Pfam" id="PF01478"/>
    </source>
</evidence>
<feature type="transmembrane region" description="Helical" evidence="2">
    <location>
        <begin position="133"/>
        <end position="153"/>
    </location>
</feature>
<feature type="domain" description="Prepilin type IV endopeptidase peptidase" evidence="3">
    <location>
        <begin position="11"/>
        <end position="121"/>
    </location>
</feature>
<dbReference type="OrthoDB" id="5329005at2"/>
<keyword evidence="2" id="KW-1133">Transmembrane helix</keyword>
<feature type="transmembrane region" description="Helical" evidence="2">
    <location>
        <begin position="96"/>
        <end position="121"/>
    </location>
</feature>
<gene>
    <name evidence="4" type="ORF">BFL28_01630</name>
</gene>
<evidence type="ECO:0000313" key="5">
    <source>
        <dbReference type="Proteomes" id="UP000094487"/>
    </source>
</evidence>
<dbReference type="STRING" id="1888892.BFL28_01630"/>
<dbReference type="RefSeq" id="WP_069320428.1">
    <property type="nucleotide sequence ID" value="NZ_MDDS01000024.1"/>
</dbReference>
<dbReference type="AlphaFoldDB" id="A0A1E3LVD2"/>
<evidence type="ECO:0000313" key="4">
    <source>
        <dbReference type="EMBL" id="ODP37706.1"/>
    </source>
</evidence>
<keyword evidence="5" id="KW-1185">Reference proteome</keyword>
<dbReference type="InterPro" id="IPR000045">
    <property type="entry name" value="Prepilin_IV_endopep_pep"/>
</dbReference>
<keyword evidence="2" id="KW-0812">Transmembrane</keyword>
<evidence type="ECO:0000256" key="2">
    <source>
        <dbReference type="SAM" id="Phobius"/>
    </source>
</evidence>
<dbReference type="GO" id="GO:0004190">
    <property type="term" value="F:aspartic-type endopeptidase activity"/>
    <property type="evidence" value="ECO:0007669"/>
    <property type="project" value="InterPro"/>
</dbReference>